<accession>A0A5N7B8T7</accession>
<proteinExistence type="predicted"/>
<dbReference type="AlphaFoldDB" id="A0A5N7B8T7"/>
<dbReference type="EMBL" id="ML736212">
    <property type="protein sequence ID" value="KAE8378175.1"/>
    <property type="molecule type" value="Genomic_DNA"/>
</dbReference>
<feature type="chain" id="PRO_5024834836" evidence="2">
    <location>
        <begin position="24"/>
        <end position="88"/>
    </location>
</feature>
<gene>
    <name evidence="3" type="ORF">BDV26DRAFT_262165</name>
</gene>
<organism evidence="3 4">
    <name type="scientific">Aspergillus bertholletiae</name>
    <dbReference type="NCBI Taxonomy" id="1226010"/>
    <lineage>
        <taxon>Eukaryota</taxon>
        <taxon>Fungi</taxon>
        <taxon>Dikarya</taxon>
        <taxon>Ascomycota</taxon>
        <taxon>Pezizomycotina</taxon>
        <taxon>Eurotiomycetes</taxon>
        <taxon>Eurotiomycetidae</taxon>
        <taxon>Eurotiales</taxon>
        <taxon>Aspergillaceae</taxon>
        <taxon>Aspergillus</taxon>
        <taxon>Aspergillus subgen. Circumdati</taxon>
    </lineage>
</organism>
<evidence type="ECO:0000313" key="4">
    <source>
        <dbReference type="Proteomes" id="UP000326198"/>
    </source>
</evidence>
<dbReference type="PROSITE" id="PS51257">
    <property type="entry name" value="PROKAR_LIPOPROTEIN"/>
    <property type="match status" value="1"/>
</dbReference>
<keyword evidence="2" id="KW-0732">Signal</keyword>
<dbReference type="OrthoDB" id="4159814at2759"/>
<feature type="compositionally biased region" description="Basic and acidic residues" evidence="1">
    <location>
        <begin position="65"/>
        <end position="75"/>
    </location>
</feature>
<name>A0A5N7B8T7_9EURO</name>
<keyword evidence="4" id="KW-1185">Reference proteome</keyword>
<protein>
    <submittedName>
        <fullName evidence="3">Uncharacterized protein</fullName>
    </submittedName>
</protein>
<reference evidence="3 4" key="1">
    <citation type="submission" date="2019-04" db="EMBL/GenBank/DDBJ databases">
        <title>Friends and foes A comparative genomics studyof 23 Aspergillus species from section Flavi.</title>
        <authorList>
            <consortium name="DOE Joint Genome Institute"/>
            <person name="Kjaerbolling I."/>
            <person name="Vesth T."/>
            <person name="Frisvad J.C."/>
            <person name="Nybo J.L."/>
            <person name="Theobald S."/>
            <person name="Kildgaard S."/>
            <person name="Isbrandt T."/>
            <person name="Kuo A."/>
            <person name="Sato A."/>
            <person name="Lyhne E.K."/>
            <person name="Kogle M.E."/>
            <person name="Wiebenga A."/>
            <person name="Kun R.S."/>
            <person name="Lubbers R.J."/>
            <person name="Makela M.R."/>
            <person name="Barry K."/>
            <person name="Chovatia M."/>
            <person name="Clum A."/>
            <person name="Daum C."/>
            <person name="Haridas S."/>
            <person name="He G."/>
            <person name="LaButti K."/>
            <person name="Lipzen A."/>
            <person name="Mondo S."/>
            <person name="Riley R."/>
            <person name="Salamov A."/>
            <person name="Simmons B.A."/>
            <person name="Magnuson J.K."/>
            <person name="Henrissat B."/>
            <person name="Mortensen U.H."/>
            <person name="Larsen T.O."/>
            <person name="Devries R.P."/>
            <person name="Grigoriev I.V."/>
            <person name="Machida M."/>
            <person name="Baker S.E."/>
            <person name="Andersen M.R."/>
        </authorList>
    </citation>
    <scope>NUCLEOTIDE SEQUENCE [LARGE SCALE GENOMIC DNA]</scope>
    <source>
        <strain evidence="3 4">IBT 29228</strain>
    </source>
</reference>
<feature type="region of interest" description="Disordered" evidence="1">
    <location>
        <begin position="65"/>
        <end position="88"/>
    </location>
</feature>
<dbReference type="Proteomes" id="UP000326198">
    <property type="component" value="Unassembled WGS sequence"/>
</dbReference>
<feature type="compositionally biased region" description="Polar residues" evidence="1">
    <location>
        <begin position="78"/>
        <end position="88"/>
    </location>
</feature>
<feature type="signal peptide" evidence="2">
    <location>
        <begin position="1"/>
        <end position="23"/>
    </location>
</feature>
<evidence type="ECO:0000256" key="1">
    <source>
        <dbReference type="SAM" id="MobiDB-lite"/>
    </source>
</evidence>
<sequence length="88" mass="9991">MGLSKLAIVILVVVGCLAAVTLAAAIFGHINSRNESANPFAYSEDQYRYMRSVRLRNFERLEQESRRKGLSRMDCESTVYTENSSSRR</sequence>
<evidence type="ECO:0000313" key="3">
    <source>
        <dbReference type="EMBL" id="KAE8378175.1"/>
    </source>
</evidence>
<evidence type="ECO:0000256" key="2">
    <source>
        <dbReference type="SAM" id="SignalP"/>
    </source>
</evidence>